<feature type="compositionally biased region" description="Basic and acidic residues" evidence="11">
    <location>
        <begin position="434"/>
        <end position="458"/>
    </location>
</feature>
<keyword evidence="9" id="KW-0695">RNA-directed DNA polymerase</keyword>
<evidence type="ECO:0000256" key="6">
    <source>
        <dbReference type="ARBA" id="ARBA00022759"/>
    </source>
</evidence>
<dbReference type="CDD" id="cd01647">
    <property type="entry name" value="RT_LTR"/>
    <property type="match status" value="1"/>
</dbReference>
<evidence type="ECO:0000259" key="12">
    <source>
        <dbReference type="PROSITE" id="PS50158"/>
    </source>
</evidence>
<keyword evidence="3" id="KW-0548">Nucleotidyltransferase</keyword>
<keyword evidence="8" id="KW-0694">RNA-binding</keyword>
<dbReference type="EC" id="2.7.7.49" evidence="1"/>
<dbReference type="CDD" id="cd09274">
    <property type="entry name" value="RNase_HI_RT_Ty3"/>
    <property type="match status" value="1"/>
</dbReference>
<keyword evidence="5" id="KW-0064">Aspartyl protease</keyword>
<keyword evidence="4" id="KW-0540">Nuclease</keyword>
<dbReference type="Gene3D" id="1.10.340.70">
    <property type="match status" value="1"/>
</dbReference>
<dbReference type="InterPro" id="IPR021109">
    <property type="entry name" value="Peptidase_aspartic_dom_sf"/>
</dbReference>
<dbReference type="InterPro" id="IPR005162">
    <property type="entry name" value="Retrotrans_gag_dom"/>
</dbReference>
<dbReference type="PROSITE" id="PS50878">
    <property type="entry name" value="RT_POL"/>
    <property type="match status" value="1"/>
</dbReference>
<gene>
    <name evidence="16" type="ORF">PENSOL_c233G03814</name>
</gene>
<dbReference type="GO" id="GO:0004519">
    <property type="term" value="F:endonuclease activity"/>
    <property type="evidence" value="ECO:0007669"/>
    <property type="project" value="UniProtKB-KW"/>
</dbReference>
<dbReference type="SUPFAM" id="SSF50630">
    <property type="entry name" value="Acid proteases"/>
    <property type="match status" value="1"/>
</dbReference>
<comment type="caution">
    <text evidence="16">The sequence shown here is derived from an EMBL/GenBank/DDBJ whole genome shotgun (WGS) entry which is preliminary data.</text>
</comment>
<dbReference type="GO" id="GO:0015074">
    <property type="term" value="P:DNA integration"/>
    <property type="evidence" value="ECO:0007669"/>
    <property type="project" value="InterPro"/>
</dbReference>
<evidence type="ECO:0000256" key="9">
    <source>
        <dbReference type="ARBA" id="ARBA00022918"/>
    </source>
</evidence>
<evidence type="ECO:0000256" key="4">
    <source>
        <dbReference type="ARBA" id="ARBA00022722"/>
    </source>
</evidence>
<accession>A0A1V6PVQ7</accession>
<dbReference type="InterPro" id="IPR043128">
    <property type="entry name" value="Rev_trsase/Diguanyl_cyclase"/>
</dbReference>
<evidence type="ECO:0000259" key="15">
    <source>
        <dbReference type="PROSITE" id="PS50994"/>
    </source>
</evidence>
<dbReference type="STRING" id="60172.A0A1V6PVQ7"/>
<dbReference type="Pfam" id="PF00665">
    <property type="entry name" value="rve"/>
    <property type="match status" value="1"/>
</dbReference>
<dbReference type="GO" id="GO:0006508">
    <property type="term" value="P:proteolysis"/>
    <property type="evidence" value="ECO:0007669"/>
    <property type="project" value="InterPro"/>
</dbReference>
<dbReference type="PROSITE" id="PS50994">
    <property type="entry name" value="INTEGRASE"/>
    <property type="match status" value="1"/>
</dbReference>
<keyword evidence="5" id="KW-0645">Protease</keyword>
<sequence length="1431" mass="161834">DTSLPQKNRVTTNVTTPETPENEMSTPEIQALTSEQVRAGLAAEVQAALAVLTDGEKELYLHLYNTRDHEMVHPVLYAAAERARSLLTHQAEVARLSGMVANAQAPPQAAPVMLTAPETSETATAATNQSARPSANVFNLSDMDRDVRRSIINDIRKIDNYDGTIQGDAARKWVVDCDRYFVELMNITGYDTPGAARIIHASGKLVKTALQRLENHKQVCENQRSGTFATWDDFKNWVKREFSEHLSQEKLWEKFDGLKQGRTSISAYAGNLRQAAADLNAGISEQLLIHRFIAGTKTEYQAKWAVEREQPTVLLEVVSLFIGYERGLTIARHHQNGSNASAGPDEMDLSVVTSRPPALQPTKETRSCHNCGKPGHLARNEAGGKLARPHDVEALVGRLQQAPEQPQFDAEDLLDPHHSESTPSRARPETPPQRQERGEEPKQRELSRTDRRQQEEPLHLSASLNVMSDSLTFYRGRVCTNPRQPIHVRMLLDSGASNTFISPRVWRRIGGTARLRKPKIPLWVTIANGERLETAGFAILPVKLGEWTGRIKAWVLETEYDVILGRDFLHSENPRIDWRTSVMTLTDHGRKTHDIYPTNGSRMIVKGEAHANLISARHVARALRKKNMEARLFMVRAKPDDTATLHSELPKHENPRIQAILEKYKNLFRSELPTALPPERNVAHEVETGAARPVNINAYALSAEKLDEQAKQIEELIRKGLIRYSNSAWGFPVVFVKKSNGKWRMCIDYRALNQITEKNGYPLPRIQELLDIVGNAQFLSKVDLTAGYWQIRMGEGAIEKTAFNTIWGKYEWLAMPFGLCNAPATFQSVINNTLRPMLGRSAVVYLDDILIFSASMEEHCEHLEQALALLAEQELYASPTKCQFATDQLEFCGHVVGNGTIRPLTAKTEALNDWPRPKNVHDVRQFVGLATYYRRFIKDFAKICVPLHELLKESDSTLRKKRFRPITWTEACESAFRMIKELLISAPILKQPDRNKPYTIETDASEWALGAILMQEDDEGVLHPVAYDGRKLHGAELNYPVHEKELLAIKEAIRTWDRYIDGDRFETTIITDNASLQYLNTTKEYSKRLARWVAEFQEYRLTIRYRKGSENIVADAISRRPDLVESVPANVSQERTVWDARLAVASAVHGVPEEEWLASTIRFLEDGTEPDDRATARVVKKFITNLSFRDVPIDRNAPAEVNRQLIYTHVNGEVSPYLETPFRTDLVLNSHREFGHLGFPGLCGIVRPRGWWPSMRTDIEEAVKTCPNCQVAQGSRKSLEREEAQHMVTKGERPFQRWGIDLIGRLPTTPNGNRWIITAIDYATGWPVSRAVPDATEEVLAEFLYRDIYAHYGAFAELISDNGPNLLSGAVRHLVALIQARHHTTTPYHPRTNGKVENFNGLVGRMLTKYLMGKPTRLWDEYLTQAVFAAR</sequence>
<dbReference type="CDD" id="cd00303">
    <property type="entry name" value="retropepsin_like"/>
    <property type="match status" value="1"/>
</dbReference>
<keyword evidence="10" id="KW-0863">Zinc-finger</keyword>
<feature type="domain" description="Integrase catalytic" evidence="15">
    <location>
        <begin position="1290"/>
        <end position="1431"/>
    </location>
</feature>
<reference evidence="17" key="1">
    <citation type="journal article" date="2017" name="Nat. Microbiol.">
        <title>Global analysis of biosynthetic gene clusters reveals vast potential of secondary metabolite production in Penicillium species.</title>
        <authorList>
            <person name="Nielsen J.C."/>
            <person name="Grijseels S."/>
            <person name="Prigent S."/>
            <person name="Ji B."/>
            <person name="Dainat J."/>
            <person name="Nielsen K.F."/>
            <person name="Frisvad J.C."/>
            <person name="Workman M."/>
            <person name="Nielsen J."/>
        </authorList>
    </citation>
    <scope>NUCLEOTIDE SEQUENCE [LARGE SCALE GENOMIC DNA]</scope>
    <source>
        <strain evidence="17">IBT 29525</strain>
    </source>
</reference>
<dbReference type="PANTHER" id="PTHR37984:SF5">
    <property type="entry name" value="PROTEIN NYNRIN-LIKE"/>
    <property type="match status" value="1"/>
</dbReference>
<dbReference type="InterPro" id="IPR000477">
    <property type="entry name" value="RT_dom"/>
</dbReference>
<dbReference type="Gene3D" id="2.40.70.10">
    <property type="entry name" value="Acid Proteases"/>
    <property type="match status" value="1"/>
</dbReference>
<dbReference type="EMBL" id="MDYO01000232">
    <property type="protein sequence ID" value="OQD81088.1"/>
    <property type="molecule type" value="Genomic_DNA"/>
</dbReference>
<feature type="non-terminal residue" evidence="16">
    <location>
        <position position="1431"/>
    </location>
</feature>
<dbReference type="InterPro" id="IPR036397">
    <property type="entry name" value="RNaseH_sf"/>
</dbReference>
<evidence type="ECO:0000259" key="13">
    <source>
        <dbReference type="PROSITE" id="PS50175"/>
    </source>
</evidence>
<dbReference type="InterPro" id="IPR012337">
    <property type="entry name" value="RNaseH-like_sf"/>
</dbReference>
<evidence type="ECO:0000256" key="3">
    <source>
        <dbReference type="ARBA" id="ARBA00022695"/>
    </source>
</evidence>
<dbReference type="InterPro" id="IPR050951">
    <property type="entry name" value="Retrovirus_Pol_polyprotein"/>
</dbReference>
<dbReference type="Pfam" id="PF03732">
    <property type="entry name" value="Retrotrans_gag"/>
    <property type="match status" value="1"/>
</dbReference>
<dbReference type="SUPFAM" id="SSF56672">
    <property type="entry name" value="DNA/RNA polymerases"/>
    <property type="match status" value="1"/>
</dbReference>
<evidence type="ECO:0000256" key="1">
    <source>
        <dbReference type="ARBA" id="ARBA00012493"/>
    </source>
</evidence>
<dbReference type="GO" id="GO:0003723">
    <property type="term" value="F:RNA binding"/>
    <property type="evidence" value="ECO:0007669"/>
    <property type="project" value="UniProtKB-KW"/>
</dbReference>
<feature type="domain" description="CCHC-type" evidence="12">
    <location>
        <begin position="368"/>
        <end position="380"/>
    </location>
</feature>
<evidence type="ECO:0000313" key="16">
    <source>
        <dbReference type="EMBL" id="OQD81088.1"/>
    </source>
</evidence>
<dbReference type="GO" id="GO:0005634">
    <property type="term" value="C:nucleus"/>
    <property type="evidence" value="ECO:0007669"/>
    <property type="project" value="UniProtKB-ARBA"/>
</dbReference>
<feature type="non-terminal residue" evidence="16">
    <location>
        <position position="1"/>
    </location>
</feature>
<keyword evidence="2" id="KW-0808">Transferase</keyword>
<keyword evidence="6" id="KW-0255">Endonuclease</keyword>
<dbReference type="PROSITE" id="PS50175">
    <property type="entry name" value="ASP_PROT_RETROV"/>
    <property type="match status" value="1"/>
</dbReference>
<keyword evidence="7" id="KW-0378">Hydrolase</keyword>
<dbReference type="PANTHER" id="PTHR37984">
    <property type="entry name" value="PROTEIN CBG26694"/>
    <property type="match status" value="1"/>
</dbReference>
<dbReference type="GO" id="GO:0008270">
    <property type="term" value="F:zinc ion binding"/>
    <property type="evidence" value="ECO:0007669"/>
    <property type="project" value="UniProtKB-KW"/>
</dbReference>
<evidence type="ECO:0000313" key="17">
    <source>
        <dbReference type="Proteomes" id="UP000191612"/>
    </source>
</evidence>
<protein>
    <recommendedName>
        <fullName evidence="1">RNA-directed DNA polymerase</fullName>
        <ecNumber evidence="1">2.7.7.49</ecNumber>
    </recommendedName>
</protein>
<dbReference type="InterPro" id="IPR041373">
    <property type="entry name" value="RT_RNaseH"/>
</dbReference>
<organism evidence="16 17">
    <name type="scientific">Penicillium solitum</name>
    <dbReference type="NCBI Taxonomy" id="60172"/>
    <lineage>
        <taxon>Eukaryota</taxon>
        <taxon>Fungi</taxon>
        <taxon>Dikarya</taxon>
        <taxon>Ascomycota</taxon>
        <taxon>Pezizomycotina</taxon>
        <taxon>Eurotiomycetes</taxon>
        <taxon>Eurotiomycetidae</taxon>
        <taxon>Eurotiales</taxon>
        <taxon>Aspergillaceae</taxon>
        <taxon>Penicillium</taxon>
    </lineage>
</organism>
<dbReference type="InterPro" id="IPR001995">
    <property type="entry name" value="Peptidase_A2_cat"/>
</dbReference>
<dbReference type="InterPro" id="IPR001969">
    <property type="entry name" value="Aspartic_peptidase_AS"/>
</dbReference>
<dbReference type="InterPro" id="IPR001878">
    <property type="entry name" value="Znf_CCHC"/>
</dbReference>
<feature type="compositionally biased region" description="Low complexity" evidence="11">
    <location>
        <begin position="10"/>
        <end position="23"/>
    </location>
</feature>
<feature type="domain" description="Peptidase A2" evidence="13">
    <location>
        <begin position="488"/>
        <end position="568"/>
    </location>
</feature>
<evidence type="ECO:0000256" key="8">
    <source>
        <dbReference type="ARBA" id="ARBA00022884"/>
    </source>
</evidence>
<feature type="region of interest" description="Disordered" evidence="11">
    <location>
        <begin position="412"/>
        <end position="461"/>
    </location>
</feature>
<dbReference type="PROSITE" id="PS50158">
    <property type="entry name" value="ZF_CCHC"/>
    <property type="match status" value="1"/>
</dbReference>
<dbReference type="Pfam" id="PF17921">
    <property type="entry name" value="Integrase_H2C2"/>
    <property type="match status" value="1"/>
</dbReference>
<keyword evidence="10" id="KW-0862">Zinc</keyword>
<dbReference type="SUPFAM" id="SSF53098">
    <property type="entry name" value="Ribonuclease H-like"/>
    <property type="match status" value="1"/>
</dbReference>
<feature type="region of interest" description="Disordered" evidence="11">
    <location>
        <begin position="357"/>
        <end position="383"/>
    </location>
</feature>
<keyword evidence="17" id="KW-1185">Reference proteome</keyword>
<keyword evidence="10" id="KW-0479">Metal-binding</keyword>
<name>A0A1V6PVQ7_9EURO</name>
<evidence type="ECO:0000256" key="10">
    <source>
        <dbReference type="PROSITE-ProRule" id="PRU00047"/>
    </source>
</evidence>
<dbReference type="Pfam" id="PF13650">
    <property type="entry name" value="Asp_protease_2"/>
    <property type="match status" value="1"/>
</dbReference>
<dbReference type="PROSITE" id="PS00141">
    <property type="entry name" value="ASP_PROTEASE"/>
    <property type="match status" value="1"/>
</dbReference>
<dbReference type="Proteomes" id="UP000191612">
    <property type="component" value="Unassembled WGS sequence"/>
</dbReference>
<evidence type="ECO:0000256" key="11">
    <source>
        <dbReference type="SAM" id="MobiDB-lite"/>
    </source>
</evidence>
<dbReference type="Gene3D" id="3.30.70.270">
    <property type="match status" value="2"/>
</dbReference>
<dbReference type="Pfam" id="PF17917">
    <property type="entry name" value="RT_RNaseH"/>
    <property type="match status" value="1"/>
</dbReference>
<evidence type="ECO:0000259" key="14">
    <source>
        <dbReference type="PROSITE" id="PS50878"/>
    </source>
</evidence>
<dbReference type="InterPro" id="IPR043502">
    <property type="entry name" value="DNA/RNA_pol_sf"/>
</dbReference>
<dbReference type="Pfam" id="PF00078">
    <property type="entry name" value="RVT_1"/>
    <property type="match status" value="1"/>
</dbReference>
<proteinExistence type="predicted"/>
<dbReference type="Gene3D" id="3.30.420.10">
    <property type="entry name" value="Ribonuclease H-like superfamily/Ribonuclease H"/>
    <property type="match status" value="1"/>
</dbReference>
<dbReference type="Gene3D" id="3.10.10.10">
    <property type="entry name" value="HIV Type 1 Reverse Transcriptase, subunit A, domain 1"/>
    <property type="match status" value="1"/>
</dbReference>
<dbReference type="GO" id="GO:0004190">
    <property type="term" value="F:aspartic-type endopeptidase activity"/>
    <property type="evidence" value="ECO:0007669"/>
    <property type="project" value="UniProtKB-KW"/>
</dbReference>
<evidence type="ECO:0000256" key="7">
    <source>
        <dbReference type="ARBA" id="ARBA00022801"/>
    </source>
</evidence>
<feature type="region of interest" description="Disordered" evidence="11">
    <location>
        <begin position="1"/>
        <end position="25"/>
    </location>
</feature>
<dbReference type="InterPro" id="IPR001584">
    <property type="entry name" value="Integrase_cat-core"/>
</dbReference>
<evidence type="ECO:0000256" key="2">
    <source>
        <dbReference type="ARBA" id="ARBA00022679"/>
    </source>
</evidence>
<feature type="domain" description="Reverse transcriptase" evidence="14">
    <location>
        <begin position="717"/>
        <end position="896"/>
    </location>
</feature>
<evidence type="ECO:0000256" key="5">
    <source>
        <dbReference type="ARBA" id="ARBA00022750"/>
    </source>
</evidence>
<dbReference type="FunFam" id="3.30.70.270:FF:000020">
    <property type="entry name" value="Transposon Tf2-6 polyprotein-like Protein"/>
    <property type="match status" value="1"/>
</dbReference>
<dbReference type="GO" id="GO:0003964">
    <property type="term" value="F:RNA-directed DNA polymerase activity"/>
    <property type="evidence" value="ECO:0007669"/>
    <property type="project" value="UniProtKB-KW"/>
</dbReference>
<dbReference type="InterPro" id="IPR041588">
    <property type="entry name" value="Integrase_H2C2"/>
</dbReference>